<comment type="caution">
    <text evidence="1">The sequence shown here is derived from an EMBL/GenBank/DDBJ whole genome shotgun (WGS) entry which is preliminary data.</text>
</comment>
<organism evidence="1 2">
    <name type="scientific">Sphingomonas bacterium</name>
    <dbReference type="NCBI Taxonomy" id="1895847"/>
    <lineage>
        <taxon>Bacteria</taxon>
        <taxon>Pseudomonadati</taxon>
        <taxon>Pseudomonadota</taxon>
        <taxon>Alphaproteobacteria</taxon>
        <taxon>Sphingomonadales</taxon>
        <taxon>Sphingomonadaceae</taxon>
        <taxon>Sphingomonas</taxon>
    </lineage>
</organism>
<dbReference type="EMBL" id="DOYJ01000322">
    <property type="protein sequence ID" value="HCB76779.1"/>
    <property type="molecule type" value="Genomic_DNA"/>
</dbReference>
<protein>
    <submittedName>
        <fullName evidence="1">Uncharacterized protein</fullName>
    </submittedName>
</protein>
<proteinExistence type="predicted"/>
<name>A0A3D0WE07_9SPHN</name>
<dbReference type="AlphaFoldDB" id="A0A3D0WE07"/>
<reference evidence="1 2" key="1">
    <citation type="journal article" date="2018" name="Nat. Biotechnol.">
        <title>A standardized bacterial taxonomy based on genome phylogeny substantially revises the tree of life.</title>
        <authorList>
            <person name="Parks D.H."/>
            <person name="Chuvochina M."/>
            <person name="Waite D.W."/>
            <person name="Rinke C."/>
            <person name="Skarshewski A."/>
            <person name="Chaumeil P.A."/>
            <person name="Hugenholtz P."/>
        </authorList>
    </citation>
    <scope>NUCLEOTIDE SEQUENCE [LARGE SCALE GENOMIC DNA]</scope>
    <source>
        <strain evidence="1">UBA9015</strain>
    </source>
</reference>
<sequence>MGIEITCDKCSKDCDVETYCGTCYDLAQSDCNCDEASVEAPDVGFDVTSAAAIRRGDVSEAEHLLDKVAGQIDGWSDMVSIGRYSPRSRGA</sequence>
<evidence type="ECO:0000313" key="2">
    <source>
        <dbReference type="Proteomes" id="UP000262699"/>
    </source>
</evidence>
<dbReference type="Proteomes" id="UP000262699">
    <property type="component" value="Unassembled WGS sequence"/>
</dbReference>
<accession>A0A3D0WE07</accession>
<evidence type="ECO:0000313" key="1">
    <source>
        <dbReference type="EMBL" id="HCB76779.1"/>
    </source>
</evidence>
<gene>
    <name evidence="1" type="ORF">DEP91_11520</name>
</gene>